<dbReference type="Gramene" id="ORUFI03G29860.1">
    <property type="protein sequence ID" value="ORUFI03G29860.1"/>
    <property type="gene ID" value="ORUFI03G29860"/>
</dbReference>
<sequence length="81" mass="9309">MRLPRSRWHLTCRHLALEVDDCLLKLERCSFLASKAEEDMRTNGRLLKHELCSFPASEATKVRRTGRSSGGCHETRDGRQP</sequence>
<evidence type="ECO:0000256" key="1">
    <source>
        <dbReference type="SAM" id="MobiDB-lite"/>
    </source>
</evidence>
<protein>
    <submittedName>
        <fullName evidence="2">Uncharacterized protein</fullName>
    </submittedName>
</protein>
<proteinExistence type="predicted"/>
<reference evidence="2" key="2">
    <citation type="submission" date="2015-06" db="UniProtKB">
        <authorList>
            <consortium name="EnsemblPlants"/>
        </authorList>
    </citation>
    <scope>IDENTIFICATION</scope>
</reference>
<dbReference type="AlphaFoldDB" id="A0A0E0NZ87"/>
<organism evidence="2 3">
    <name type="scientific">Oryza rufipogon</name>
    <name type="common">Brownbeard rice</name>
    <name type="synonym">Asian wild rice</name>
    <dbReference type="NCBI Taxonomy" id="4529"/>
    <lineage>
        <taxon>Eukaryota</taxon>
        <taxon>Viridiplantae</taxon>
        <taxon>Streptophyta</taxon>
        <taxon>Embryophyta</taxon>
        <taxon>Tracheophyta</taxon>
        <taxon>Spermatophyta</taxon>
        <taxon>Magnoliopsida</taxon>
        <taxon>Liliopsida</taxon>
        <taxon>Poales</taxon>
        <taxon>Poaceae</taxon>
        <taxon>BOP clade</taxon>
        <taxon>Oryzoideae</taxon>
        <taxon>Oryzeae</taxon>
        <taxon>Oryzinae</taxon>
        <taxon>Oryza</taxon>
    </lineage>
</organism>
<dbReference type="Proteomes" id="UP000008022">
    <property type="component" value="Unassembled WGS sequence"/>
</dbReference>
<evidence type="ECO:0000313" key="2">
    <source>
        <dbReference type="EnsemblPlants" id="ORUFI03G29860.1"/>
    </source>
</evidence>
<dbReference type="EnsemblPlants" id="ORUFI03G29860.1">
    <property type="protein sequence ID" value="ORUFI03G29860.1"/>
    <property type="gene ID" value="ORUFI03G29860"/>
</dbReference>
<feature type="region of interest" description="Disordered" evidence="1">
    <location>
        <begin position="60"/>
        <end position="81"/>
    </location>
</feature>
<evidence type="ECO:0000313" key="3">
    <source>
        <dbReference type="Proteomes" id="UP000008022"/>
    </source>
</evidence>
<keyword evidence="3" id="KW-1185">Reference proteome</keyword>
<name>A0A0E0NZ87_ORYRU</name>
<accession>A0A0E0NZ87</accession>
<dbReference type="HOGENOM" id="CLU_2578040_0_0_1"/>
<reference evidence="3" key="1">
    <citation type="submission" date="2013-06" db="EMBL/GenBank/DDBJ databases">
        <authorList>
            <person name="Zhao Q."/>
        </authorList>
    </citation>
    <scope>NUCLEOTIDE SEQUENCE</scope>
    <source>
        <strain evidence="3">cv. W1943</strain>
    </source>
</reference>